<dbReference type="AlphaFoldDB" id="A0AAN8X409"/>
<evidence type="ECO:0000313" key="3">
    <source>
        <dbReference type="Proteomes" id="UP001381693"/>
    </source>
</evidence>
<comment type="caution">
    <text evidence="2">The sequence shown here is derived from an EMBL/GenBank/DDBJ whole genome shotgun (WGS) entry which is preliminary data.</text>
</comment>
<sequence length="71" mass="8103">MGTRTDCLKMGVISHTHTTTHTHTHTPHTHTHTHTHSHTSLSEEVVNAISIHSFKDSQPIFKLWVEEEEIV</sequence>
<feature type="compositionally biased region" description="Basic residues" evidence="1">
    <location>
        <begin position="18"/>
        <end position="37"/>
    </location>
</feature>
<keyword evidence="3" id="KW-1185">Reference proteome</keyword>
<accession>A0AAN8X409</accession>
<evidence type="ECO:0000256" key="1">
    <source>
        <dbReference type="SAM" id="MobiDB-lite"/>
    </source>
</evidence>
<organism evidence="2 3">
    <name type="scientific">Halocaridina rubra</name>
    <name type="common">Hawaiian red shrimp</name>
    <dbReference type="NCBI Taxonomy" id="373956"/>
    <lineage>
        <taxon>Eukaryota</taxon>
        <taxon>Metazoa</taxon>
        <taxon>Ecdysozoa</taxon>
        <taxon>Arthropoda</taxon>
        <taxon>Crustacea</taxon>
        <taxon>Multicrustacea</taxon>
        <taxon>Malacostraca</taxon>
        <taxon>Eumalacostraca</taxon>
        <taxon>Eucarida</taxon>
        <taxon>Decapoda</taxon>
        <taxon>Pleocyemata</taxon>
        <taxon>Caridea</taxon>
        <taxon>Atyoidea</taxon>
        <taxon>Atyidae</taxon>
        <taxon>Halocaridina</taxon>
    </lineage>
</organism>
<dbReference type="Proteomes" id="UP001381693">
    <property type="component" value="Unassembled WGS sequence"/>
</dbReference>
<reference evidence="2 3" key="1">
    <citation type="submission" date="2023-11" db="EMBL/GenBank/DDBJ databases">
        <title>Halocaridina rubra genome assembly.</title>
        <authorList>
            <person name="Smith C."/>
        </authorList>
    </citation>
    <scope>NUCLEOTIDE SEQUENCE [LARGE SCALE GENOMIC DNA]</scope>
    <source>
        <strain evidence="2">EP-1</strain>
        <tissue evidence="2">Whole</tissue>
    </source>
</reference>
<feature type="region of interest" description="Disordered" evidence="1">
    <location>
        <begin position="18"/>
        <end position="40"/>
    </location>
</feature>
<protein>
    <submittedName>
        <fullName evidence="2">Uncharacterized protein</fullName>
    </submittedName>
</protein>
<name>A0AAN8X409_HALRR</name>
<evidence type="ECO:0000313" key="2">
    <source>
        <dbReference type="EMBL" id="KAK7076112.1"/>
    </source>
</evidence>
<dbReference type="EMBL" id="JAXCGZ010009844">
    <property type="protein sequence ID" value="KAK7076112.1"/>
    <property type="molecule type" value="Genomic_DNA"/>
</dbReference>
<gene>
    <name evidence="2" type="ORF">SK128_028118</name>
</gene>
<proteinExistence type="predicted"/>